<comment type="caution">
    <text evidence="1">The sequence shown here is derived from an EMBL/GenBank/DDBJ whole genome shotgun (WGS) entry which is preliminary data.</text>
</comment>
<evidence type="ECO:0000313" key="2">
    <source>
        <dbReference type="Proteomes" id="UP000786183"/>
    </source>
</evidence>
<sequence length="117" mass="13285">MKTLTKNDFIQKWQKDFELLYDDGKLGIVVADYTDGLGQGRDIGLFWSNTKHDNDSIPYPTAGGNKNIAPIRISRKFTLAILKEIIADKFCLNPSRVKELIALYKNDLNINPEVENV</sequence>
<accession>A0ABS7WUY2</accession>
<protein>
    <submittedName>
        <fullName evidence="1">Uncharacterized protein</fullName>
    </submittedName>
</protein>
<reference evidence="1 2" key="1">
    <citation type="submission" date="2020-07" db="EMBL/GenBank/DDBJ databases">
        <title>Transfer of Campylobacter canadensis to the novel genus Avispirillum gen. nov., that also includes two novel species recovered from migratory waterfowl: Avispirillum anseris sp. nov. and Avispirillum brantae sp. nov.</title>
        <authorList>
            <person name="Miller W.G."/>
            <person name="Chapman M.H."/>
            <person name="Yee E."/>
            <person name="Inglis G.D."/>
        </authorList>
    </citation>
    <scope>NUCLEOTIDE SEQUENCE [LARGE SCALE GENOMIC DNA]</scope>
    <source>
        <strain evidence="1 2">L283</strain>
    </source>
</reference>
<dbReference type="EMBL" id="JACGBB010000060">
    <property type="protein sequence ID" value="MBZ7988191.1"/>
    <property type="molecule type" value="Genomic_DNA"/>
</dbReference>
<dbReference type="RefSeq" id="WP_172230448.1">
    <property type="nucleotide sequence ID" value="NZ_CP035946.1"/>
</dbReference>
<organism evidence="1 2">
    <name type="scientific">Campylobacter canadensis</name>
    <dbReference type="NCBI Taxonomy" id="449520"/>
    <lineage>
        <taxon>Bacteria</taxon>
        <taxon>Pseudomonadati</taxon>
        <taxon>Campylobacterota</taxon>
        <taxon>Epsilonproteobacteria</taxon>
        <taxon>Campylobacterales</taxon>
        <taxon>Campylobacteraceae</taxon>
        <taxon>Campylobacter</taxon>
    </lineage>
</organism>
<name>A0ABS7WUY2_9BACT</name>
<dbReference type="Proteomes" id="UP000786183">
    <property type="component" value="Unassembled WGS sequence"/>
</dbReference>
<proteinExistence type="predicted"/>
<gene>
    <name evidence="1" type="ORF">AVCANL283_08835</name>
</gene>
<evidence type="ECO:0000313" key="1">
    <source>
        <dbReference type="EMBL" id="MBZ7988191.1"/>
    </source>
</evidence>
<keyword evidence="2" id="KW-1185">Reference proteome</keyword>